<evidence type="ECO:0000256" key="2">
    <source>
        <dbReference type="SAM" id="SignalP"/>
    </source>
</evidence>
<gene>
    <name evidence="3" type="ORF">RPE78_12765</name>
</gene>
<dbReference type="InterPro" id="IPR010642">
    <property type="entry name" value="Invasion_prot_B"/>
</dbReference>
<dbReference type="Gene3D" id="2.60.40.1880">
    <property type="entry name" value="Invasion associated locus B (IalB) protein"/>
    <property type="match status" value="1"/>
</dbReference>
<keyword evidence="4" id="KW-1185">Reference proteome</keyword>
<accession>A0ABZ1E0S1</accession>
<dbReference type="EMBL" id="CP135443">
    <property type="protein sequence ID" value="WRY33539.1"/>
    <property type="molecule type" value="Genomic_DNA"/>
</dbReference>
<feature type="signal peptide" evidence="2">
    <location>
        <begin position="1"/>
        <end position="23"/>
    </location>
</feature>
<dbReference type="Pfam" id="PF06776">
    <property type="entry name" value="IalB"/>
    <property type="match status" value="1"/>
</dbReference>
<feature type="compositionally biased region" description="Low complexity" evidence="1">
    <location>
        <begin position="31"/>
        <end position="53"/>
    </location>
</feature>
<dbReference type="InterPro" id="IPR038696">
    <property type="entry name" value="IalB_sf"/>
</dbReference>
<dbReference type="Proteomes" id="UP001623290">
    <property type="component" value="Chromosome"/>
</dbReference>
<organism evidence="3 4">
    <name type="scientific">Thioclava litoralis</name>
    <dbReference type="NCBI Taxonomy" id="3076557"/>
    <lineage>
        <taxon>Bacteria</taxon>
        <taxon>Pseudomonadati</taxon>
        <taxon>Pseudomonadota</taxon>
        <taxon>Alphaproteobacteria</taxon>
        <taxon>Rhodobacterales</taxon>
        <taxon>Paracoccaceae</taxon>
        <taxon>Thioclava</taxon>
    </lineage>
</organism>
<feature type="region of interest" description="Disordered" evidence="1">
    <location>
        <begin position="31"/>
        <end position="68"/>
    </location>
</feature>
<name>A0ABZ1E0S1_9RHOB</name>
<protein>
    <submittedName>
        <fullName evidence="3">Invasion associated locus B family protein</fullName>
    </submittedName>
</protein>
<evidence type="ECO:0000313" key="3">
    <source>
        <dbReference type="EMBL" id="WRY33539.1"/>
    </source>
</evidence>
<keyword evidence="2" id="KW-0732">Signal</keyword>
<proteinExistence type="predicted"/>
<dbReference type="RefSeq" id="WP_339107312.1">
    <property type="nucleotide sequence ID" value="NZ_CP135443.1"/>
</dbReference>
<evidence type="ECO:0000256" key="1">
    <source>
        <dbReference type="SAM" id="MobiDB-lite"/>
    </source>
</evidence>
<sequence>MTNLNKTLMLACALSMSASFAMAQDAAPATDTPAAPAQAAPAAEAPAASGDAAADAKEPAKDGPGTTYIASTHGDWKVQCVHTEDGSDPCQLYQLLKDQTGNNVADISMFPLPDNSRAAVGATIMVPLETLLTQNVVMKLDGNEPKVYPFTFCAQAGCFARIGLTPEELNQYKKGNKVEMTIVPVAAPTQKVNVTISLSGFTAAFDEVKASNAKIQAEKKPADNK</sequence>
<reference evidence="3 4" key="1">
    <citation type="submission" date="2023-09" db="EMBL/GenBank/DDBJ databases">
        <title>Thioclava shenzhenensis sp. nov., a multidrug resistant bacteria-antagonizing species isolated from coastal seawater.</title>
        <authorList>
            <person name="Long M."/>
        </authorList>
    </citation>
    <scope>NUCLEOTIDE SEQUENCE [LARGE SCALE GENOMIC DNA]</scope>
    <source>
        <strain evidence="3 4">FTW29</strain>
    </source>
</reference>
<evidence type="ECO:0000313" key="4">
    <source>
        <dbReference type="Proteomes" id="UP001623290"/>
    </source>
</evidence>
<feature type="chain" id="PRO_5045269902" evidence="2">
    <location>
        <begin position="24"/>
        <end position="225"/>
    </location>
</feature>